<dbReference type="SUPFAM" id="SSF49695">
    <property type="entry name" value="gamma-Crystallin-like"/>
    <property type="match status" value="1"/>
</dbReference>
<evidence type="ECO:0008006" key="4">
    <source>
        <dbReference type="Google" id="ProtNLM"/>
    </source>
</evidence>
<evidence type="ECO:0000256" key="1">
    <source>
        <dbReference type="SAM" id="SignalP"/>
    </source>
</evidence>
<keyword evidence="3" id="KW-1185">Reference proteome</keyword>
<proteinExistence type="predicted"/>
<evidence type="ECO:0000313" key="2">
    <source>
        <dbReference type="EMBL" id="GII78596.1"/>
    </source>
</evidence>
<name>A0A919UZ04_9ACTN</name>
<dbReference type="Pfam" id="PF03995">
    <property type="entry name" value="Inhibitor_I36"/>
    <property type="match status" value="1"/>
</dbReference>
<dbReference type="Proteomes" id="UP000655287">
    <property type="component" value="Unassembled WGS sequence"/>
</dbReference>
<sequence length="116" mass="12173">MVLSAASLAVSTGVLGMGTAHAAYSECNSSPQRLCLWDGSNGTGAKYEYGGDWSGCVNVVSTWNDRISSAYNRMSIPVTLYQHANCSGGISYFRQGISGNVGGGIGNKVTSIWFGY</sequence>
<protein>
    <recommendedName>
        <fullName evidence="4">Peptidase inhibitor family I36</fullName>
    </recommendedName>
</protein>
<comment type="caution">
    <text evidence="2">The sequence shown here is derived from an EMBL/GenBank/DDBJ whole genome shotgun (WGS) entry which is preliminary data.</text>
</comment>
<organism evidence="2 3">
    <name type="scientific">Sphaerisporangium rufum</name>
    <dbReference type="NCBI Taxonomy" id="1381558"/>
    <lineage>
        <taxon>Bacteria</taxon>
        <taxon>Bacillati</taxon>
        <taxon>Actinomycetota</taxon>
        <taxon>Actinomycetes</taxon>
        <taxon>Streptosporangiales</taxon>
        <taxon>Streptosporangiaceae</taxon>
        <taxon>Sphaerisporangium</taxon>
    </lineage>
</organism>
<dbReference type="InterPro" id="IPR011024">
    <property type="entry name" value="G_crystallin-like"/>
</dbReference>
<keyword evidence="1" id="KW-0732">Signal</keyword>
<dbReference type="AlphaFoldDB" id="A0A919UZ04"/>
<evidence type="ECO:0000313" key="3">
    <source>
        <dbReference type="Proteomes" id="UP000655287"/>
    </source>
</evidence>
<feature type="signal peptide" evidence="1">
    <location>
        <begin position="1"/>
        <end position="22"/>
    </location>
</feature>
<feature type="chain" id="PRO_5037182943" description="Peptidase inhibitor family I36" evidence="1">
    <location>
        <begin position="23"/>
        <end position="116"/>
    </location>
</feature>
<reference evidence="2" key="1">
    <citation type="submission" date="2021-01" db="EMBL/GenBank/DDBJ databases">
        <title>Whole genome shotgun sequence of Sphaerisporangium rufum NBRC 109079.</title>
        <authorList>
            <person name="Komaki H."/>
            <person name="Tamura T."/>
        </authorList>
    </citation>
    <scope>NUCLEOTIDE SEQUENCE</scope>
    <source>
        <strain evidence="2">NBRC 109079</strain>
    </source>
</reference>
<accession>A0A919UZ04</accession>
<gene>
    <name evidence="2" type="ORF">Sru01_35780</name>
</gene>
<dbReference type="Gene3D" id="2.60.20.10">
    <property type="entry name" value="Crystallins"/>
    <property type="match status" value="1"/>
</dbReference>
<dbReference type="EMBL" id="BOOU01000051">
    <property type="protein sequence ID" value="GII78596.1"/>
    <property type="molecule type" value="Genomic_DNA"/>
</dbReference>